<evidence type="ECO:0000256" key="1">
    <source>
        <dbReference type="ARBA" id="ARBA00000553"/>
    </source>
</evidence>
<proteinExistence type="inferred from homology"/>
<keyword evidence="3" id="KW-0808">Transferase</keyword>
<organism evidence="11 12">
    <name type="scientific">Pseudomonas prosekii</name>
    <dbReference type="NCBI Taxonomy" id="1148509"/>
    <lineage>
        <taxon>Bacteria</taxon>
        <taxon>Pseudomonadati</taxon>
        <taxon>Pseudomonadota</taxon>
        <taxon>Gammaproteobacteria</taxon>
        <taxon>Pseudomonadales</taxon>
        <taxon>Pseudomonadaceae</taxon>
        <taxon>Pseudomonas</taxon>
    </lineage>
</organism>
<dbReference type="STRING" id="1148509.SAMN05216222_3564"/>
<dbReference type="SUPFAM" id="SSF64438">
    <property type="entry name" value="CNF1/YfiH-like putative cysteine hydrolases"/>
    <property type="match status" value="1"/>
</dbReference>
<dbReference type="InterPro" id="IPR038371">
    <property type="entry name" value="Cu_polyphenol_OxRdtase_sf"/>
</dbReference>
<comment type="catalytic activity">
    <reaction evidence="8">
        <text>adenosine + phosphate = alpha-D-ribose 1-phosphate + adenine</text>
        <dbReference type="Rhea" id="RHEA:27642"/>
        <dbReference type="ChEBI" id="CHEBI:16335"/>
        <dbReference type="ChEBI" id="CHEBI:16708"/>
        <dbReference type="ChEBI" id="CHEBI:43474"/>
        <dbReference type="ChEBI" id="CHEBI:57720"/>
        <dbReference type="EC" id="2.4.2.1"/>
    </reaction>
    <physiologicalReaction direction="left-to-right" evidence="8">
        <dbReference type="Rhea" id="RHEA:27643"/>
    </physiologicalReaction>
</comment>
<dbReference type="InterPro" id="IPR003730">
    <property type="entry name" value="Cu_polyphenol_OxRdtase"/>
</dbReference>
<dbReference type="GO" id="GO:0017061">
    <property type="term" value="F:S-methyl-5-thioadenosine phosphorylase activity"/>
    <property type="evidence" value="ECO:0007669"/>
    <property type="project" value="UniProtKB-EC"/>
</dbReference>
<evidence type="ECO:0000256" key="9">
    <source>
        <dbReference type="ARBA" id="ARBA00049893"/>
    </source>
</evidence>
<keyword evidence="6" id="KW-0862">Zinc</keyword>
<dbReference type="InterPro" id="IPR011324">
    <property type="entry name" value="Cytotoxic_necrot_fac-like_cat"/>
</dbReference>
<evidence type="ECO:0000313" key="11">
    <source>
        <dbReference type="EMBL" id="SDT23920.1"/>
    </source>
</evidence>
<dbReference type="Proteomes" id="UP000198481">
    <property type="component" value="Chromosome I"/>
</dbReference>
<comment type="similarity">
    <text evidence="2 10">Belongs to the purine nucleoside phosphorylase YfiH/LACC1 family.</text>
</comment>
<sequence length="241" mass="25736">MSDWQIPDWPAPAGVKACVTTRAGGVSLAPFDSLNLGDHVDDSPDAVAENRRRLTNQFSIQPAWLQQVHGIVVTAADPSRVVTADASWTQTPGIACAAMTADCLPALFCDRAGTRVAAAHAGWRGLAAGVLEATLDSLDVAPDEVLVWLGPAIGPQAFEVGAEVREVFIQQLPEAANAFVPSQNPGKFMADIYALARLRLSARGVTAVYGGGFCTVSDPRFFSYRRSPRTGRFASLVWLER</sequence>
<evidence type="ECO:0000256" key="10">
    <source>
        <dbReference type="RuleBase" id="RU361274"/>
    </source>
</evidence>
<comment type="catalytic activity">
    <reaction evidence="9">
        <text>S-methyl-5'-thioadenosine + phosphate = 5-(methylsulfanyl)-alpha-D-ribose 1-phosphate + adenine</text>
        <dbReference type="Rhea" id="RHEA:11852"/>
        <dbReference type="ChEBI" id="CHEBI:16708"/>
        <dbReference type="ChEBI" id="CHEBI:17509"/>
        <dbReference type="ChEBI" id="CHEBI:43474"/>
        <dbReference type="ChEBI" id="CHEBI:58533"/>
        <dbReference type="EC" id="2.4.2.28"/>
    </reaction>
    <physiologicalReaction direction="left-to-right" evidence="9">
        <dbReference type="Rhea" id="RHEA:11853"/>
    </physiologicalReaction>
</comment>
<protein>
    <recommendedName>
        <fullName evidence="10">Purine nucleoside phosphorylase</fullName>
    </recommendedName>
</protein>
<evidence type="ECO:0000256" key="3">
    <source>
        <dbReference type="ARBA" id="ARBA00022679"/>
    </source>
</evidence>
<dbReference type="GO" id="GO:0016787">
    <property type="term" value="F:hydrolase activity"/>
    <property type="evidence" value="ECO:0007669"/>
    <property type="project" value="UniProtKB-KW"/>
</dbReference>
<dbReference type="CDD" id="cd16833">
    <property type="entry name" value="YfiH"/>
    <property type="match status" value="1"/>
</dbReference>
<accession>A0A1H1YRD3</accession>
<evidence type="ECO:0000256" key="4">
    <source>
        <dbReference type="ARBA" id="ARBA00022723"/>
    </source>
</evidence>
<dbReference type="GO" id="GO:0005507">
    <property type="term" value="F:copper ion binding"/>
    <property type="evidence" value="ECO:0007669"/>
    <property type="project" value="TreeGrafter"/>
</dbReference>
<keyword evidence="5" id="KW-0378">Hydrolase</keyword>
<dbReference type="PANTHER" id="PTHR30616:SF2">
    <property type="entry name" value="PURINE NUCLEOSIDE PHOSPHORYLASE LACC1"/>
    <property type="match status" value="1"/>
</dbReference>
<comment type="catalytic activity">
    <reaction evidence="7">
        <text>adenosine + H2O + H(+) = inosine + NH4(+)</text>
        <dbReference type="Rhea" id="RHEA:24408"/>
        <dbReference type="ChEBI" id="CHEBI:15377"/>
        <dbReference type="ChEBI" id="CHEBI:15378"/>
        <dbReference type="ChEBI" id="CHEBI:16335"/>
        <dbReference type="ChEBI" id="CHEBI:17596"/>
        <dbReference type="ChEBI" id="CHEBI:28938"/>
        <dbReference type="EC" id="3.5.4.4"/>
    </reaction>
    <physiologicalReaction direction="left-to-right" evidence="7">
        <dbReference type="Rhea" id="RHEA:24409"/>
    </physiologicalReaction>
</comment>
<keyword evidence="4" id="KW-0479">Metal-binding</keyword>
<evidence type="ECO:0000256" key="6">
    <source>
        <dbReference type="ARBA" id="ARBA00022833"/>
    </source>
</evidence>
<dbReference type="EMBL" id="LT629762">
    <property type="protein sequence ID" value="SDT23920.1"/>
    <property type="molecule type" value="Genomic_DNA"/>
</dbReference>
<dbReference type="PANTHER" id="PTHR30616">
    <property type="entry name" value="UNCHARACTERIZED PROTEIN YFIH"/>
    <property type="match status" value="1"/>
</dbReference>
<evidence type="ECO:0000256" key="2">
    <source>
        <dbReference type="ARBA" id="ARBA00007353"/>
    </source>
</evidence>
<evidence type="ECO:0000256" key="5">
    <source>
        <dbReference type="ARBA" id="ARBA00022801"/>
    </source>
</evidence>
<evidence type="ECO:0000313" key="12">
    <source>
        <dbReference type="Proteomes" id="UP000198481"/>
    </source>
</evidence>
<dbReference type="Gene3D" id="3.60.140.10">
    <property type="entry name" value="CNF1/YfiH-like putative cysteine hydrolases"/>
    <property type="match status" value="1"/>
</dbReference>
<dbReference type="AlphaFoldDB" id="A0A1H1YRD3"/>
<gene>
    <name evidence="11" type="ORF">SAMN05216222_3564</name>
</gene>
<evidence type="ECO:0000256" key="7">
    <source>
        <dbReference type="ARBA" id="ARBA00047989"/>
    </source>
</evidence>
<comment type="catalytic activity">
    <reaction evidence="1">
        <text>inosine + phosphate = alpha-D-ribose 1-phosphate + hypoxanthine</text>
        <dbReference type="Rhea" id="RHEA:27646"/>
        <dbReference type="ChEBI" id="CHEBI:17368"/>
        <dbReference type="ChEBI" id="CHEBI:17596"/>
        <dbReference type="ChEBI" id="CHEBI:43474"/>
        <dbReference type="ChEBI" id="CHEBI:57720"/>
        <dbReference type="EC" id="2.4.2.1"/>
    </reaction>
    <physiologicalReaction direction="left-to-right" evidence="1">
        <dbReference type="Rhea" id="RHEA:27647"/>
    </physiologicalReaction>
</comment>
<evidence type="ECO:0000256" key="8">
    <source>
        <dbReference type="ARBA" id="ARBA00048968"/>
    </source>
</evidence>
<dbReference type="RefSeq" id="WP_092277860.1">
    <property type="nucleotide sequence ID" value="NZ_LT629762.1"/>
</dbReference>
<dbReference type="NCBIfam" id="TIGR00726">
    <property type="entry name" value="peptidoglycan editing factor PgeF"/>
    <property type="match status" value="1"/>
</dbReference>
<reference evidence="12" key="1">
    <citation type="submission" date="2016-10" db="EMBL/GenBank/DDBJ databases">
        <authorList>
            <person name="Varghese N."/>
            <person name="Submissions S."/>
        </authorList>
    </citation>
    <scope>NUCLEOTIDE SEQUENCE [LARGE SCALE GENOMIC DNA]</scope>
    <source>
        <strain evidence="12">LMG 26867</strain>
    </source>
</reference>
<name>A0A1H1YRD3_9PSED</name>
<dbReference type="Pfam" id="PF02578">
    <property type="entry name" value="Cu-oxidase_4"/>
    <property type="match status" value="1"/>
</dbReference>